<evidence type="ECO:0000313" key="3">
    <source>
        <dbReference type="Proteomes" id="UP001528411"/>
    </source>
</evidence>
<keyword evidence="3" id="KW-1185">Reference proteome</keyword>
<feature type="domain" description="Regulator of ribonuclease activity B" evidence="1">
    <location>
        <begin position="8"/>
        <end position="109"/>
    </location>
</feature>
<dbReference type="Pfam" id="PF06877">
    <property type="entry name" value="RraB"/>
    <property type="match status" value="1"/>
</dbReference>
<evidence type="ECO:0000313" key="2">
    <source>
        <dbReference type="EMBL" id="MDC2890707.1"/>
    </source>
</evidence>
<gene>
    <name evidence="2" type="primary">rraB</name>
    <name evidence="2" type="ORF">PN838_20635</name>
</gene>
<protein>
    <submittedName>
        <fullName evidence="2">Ribonuclease E inhibitor RraB</fullName>
    </submittedName>
</protein>
<dbReference type="EMBL" id="JAQOMS010000002">
    <property type="protein sequence ID" value="MDC2890707.1"/>
    <property type="molecule type" value="Genomic_DNA"/>
</dbReference>
<dbReference type="RefSeq" id="WP_215965407.1">
    <property type="nucleotide sequence ID" value="NZ_JAQOMS010000002.1"/>
</dbReference>
<evidence type="ECO:0000259" key="1">
    <source>
        <dbReference type="Pfam" id="PF06877"/>
    </source>
</evidence>
<comment type="caution">
    <text evidence="2">The sequence shown here is derived from an EMBL/GenBank/DDBJ whole genome shotgun (WGS) entry which is preliminary data.</text>
</comment>
<reference evidence="2 3" key="1">
    <citation type="submission" date="2023-01" db="EMBL/GenBank/DDBJ databases">
        <title>Psychrosphaera sp. nov., isolated from marine algae.</title>
        <authorList>
            <person name="Bayburt H."/>
            <person name="Choi B.J."/>
            <person name="Kim J.M."/>
            <person name="Choi D.G."/>
            <person name="Jeon C.O."/>
        </authorList>
    </citation>
    <scope>NUCLEOTIDE SEQUENCE [LARGE SCALE GENOMIC DNA]</scope>
    <source>
        <strain evidence="2 3">G1-22</strain>
    </source>
</reference>
<dbReference type="InterPro" id="IPR009671">
    <property type="entry name" value="RraB_dom"/>
</dbReference>
<accession>A0ABT5FHN8</accession>
<dbReference type="Proteomes" id="UP001528411">
    <property type="component" value="Unassembled WGS sequence"/>
</dbReference>
<proteinExistence type="predicted"/>
<sequence>MEQIDWQQFTNDIVEQLLEDGSNEEAMYVIEHHFVADDATKADEAMQQGFLNGWDLSELEVAETEDGEQVFCFDVETECPLDEVIIFEEVEIMVAFAEKSGLEYDGWGTHFEE</sequence>
<dbReference type="NCBIfam" id="NF008393">
    <property type="entry name" value="PRK11191.1"/>
    <property type="match status" value="1"/>
</dbReference>
<name>A0ABT5FHN8_9GAMM</name>
<organism evidence="2 3">
    <name type="scientific">Psychrosphaera algicola</name>
    <dbReference type="NCBI Taxonomy" id="3023714"/>
    <lineage>
        <taxon>Bacteria</taxon>
        <taxon>Pseudomonadati</taxon>
        <taxon>Pseudomonadota</taxon>
        <taxon>Gammaproteobacteria</taxon>
        <taxon>Alteromonadales</taxon>
        <taxon>Pseudoalteromonadaceae</taxon>
        <taxon>Psychrosphaera</taxon>
    </lineage>
</organism>